<dbReference type="InterPro" id="IPR041891">
    <property type="entry name" value="Alpha_CA_prokaryot-like"/>
</dbReference>
<evidence type="ECO:0000256" key="5">
    <source>
        <dbReference type="ARBA" id="ARBA00023239"/>
    </source>
</evidence>
<dbReference type="InterPro" id="IPR023561">
    <property type="entry name" value="Carbonic_anhydrase_a-class"/>
</dbReference>
<feature type="domain" description="Alpha-carbonic anhydrase" evidence="8">
    <location>
        <begin position="28"/>
        <end position="253"/>
    </location>
</feature>
<keyword evidence="5" id="KW-0456">Lyase</keyword>
<evidence type="ECO:0000256" key="4">
    <source>
        <dbReference type="ARBA" id="ARBA00022833"/>
    </source>
</evidence>
<evidence type="ECO:0000313" key="10">
    <source>
        <dbReference type="Proteomes" id="UP000430634"/>
    </source>
</evidence>
<dbReference type="EC" id="4.2.1.1" evidence="2"/>
<evidence type="ECO:0000256" key="6">
    <source>
        <dbReference type="ARBA" id="ARBA00048348"/>
    </source>
</evidence>
<keyword evidence="7" id="KW-0732">Signal</keyword>
<feature type="chain" id="PRO_5026106785" description="carbonic anhydrase" evidence="7">
    <location>
        <begin position="24"/>
        <end position="253"/>
    </location>
</feature>
<dbReference type="InterPro" id="IPR001148">
    <property type="entry name" value="CA_dom"/>
</dbReference>
<evidence type="ECO:0000256" key="2">
    <source>
        <dbReference type="ARBA" id="ARBA00012925"/>
    </source>
</evidence>
<evidence type="ECO:0000256" key="1">
    <source>
        <dbReference type="ARBA" id="ARBA00010718"/>
    </source>
</evidence>
<dbReference type="Proteomes" id="UP000430634">
    <property type="component" value="Unassembled WGS sequence"/>
</dbReference>
<dbReference type="SUPFAM" id="SSF51069">
    <property type="entry name" value="Carbonic anhydrase"/>
    <property type="match status" value="1"/>
</dbReference>
<organism evidence="9 10">
    <name type="scientific">Pseudoduganella buxea</name>
    <dbReference type="NCBI Taxonomy" id="1949069"/>
    <lineage>
        <taxon>Bacteria</taxon>
        <taxon>Pseudomonadati</taxon>
        <taxon>Pseudomonadota</taxon>
        <taxon>Betaproteobacteria</taxon>
        <taxon>Burkholderiales</taxon>
        <taxon>Oxalobacteraceae</taxon>
        <taxon>Telluria group</taxon>
        <taxon>Pseudoduganella</taxon>
    </lineage>
</organism>
<dbReference type="SMART" id="SM01057">
    <property type="entry name" value="Carb_anhydrase"/>
    <property type="match status" value="1"/>
</dbReference>
<dbReference type="PROSITE" id="PS51144">
    <property type="entry name" value="ALPHA_CA_2"/>
    <property type="match status" value="1"/>
</dbReference>
<feature type="signal peptide" evidence="7">
    <location>
        <begin position="1"/>
        <end position="23"/>
    </location>
</feature>
<evidence type="ECO:0000256" key="7">
    <source>
        <dbReference type="SAM" id="SignalP"/>
    </source>
</evidence>
<reference evidence="9 10" key="1">
    <citation type="submission" date="2019-11" db="EMBL/GenBank/DDBJ databases">
        <title>Type strains purchased from KCTC, JCM and DSMZ.</title>
        <authorList>
            <person name="Lu H."/>
        </authorList>
    </citation>
    <scope>NUCLEOTIDE SEQUENCE [LARGE SCALE GENOMIC DNA]</scope>
    <source>
        <strain evidence="9 10">KCTC 52429</strain>
    </source>
</reference>
<keyword evidence="4" id="KW-0862">Zinc</keyword>
<sequence>MKAKLHLVAAALTALAAAASVQAAGSGARWEYQGKAGTAHWGELAPDFSACRQGKAQSPVDIRADRASSTGTPAPIGFGYRASAADIVNNGHTVQVDLADGGGIDVAGSNYRLVQFHFHTPSEEAVNGKRYPLVAHLAHKNDAGDLAVVAVLFKRGRDNAALAPVFASLPATAGEKRAAAAEFDADSLLPAQRAYYGYMGSLTTPPCSEGVRWHILKQPVEVSAGQLAAFRKLYRMNARPVQPLNGRVIVVNR</sequence>
<dbReference type="PANTHER" id="PTHR18952">
    <property type="entry name" value="CARBONIC ANHYDRASE"/>
    <property type="match status" value="1"/>
</dbReference>
<dbReference type="EMBL" id="WNKZ01000032">
    <property type="protein sequence ID" value="MTV53630.1"/>
    <property type="molecule type" value="Genomic_DNA"/>
</dbReference>
<protein>
    <recommendedName>
        <fullName evidence="2">carbonic anhydrase</fullName>
        <ecNumber evidence="2">4.2.1.1</ecNumber>
    </recommendedName>
</protein>
<dbReference type="RefSeq" id="WP_155470936.1">
    <property type="nucleotide sequence ID" value="NZ_BMKG01000020.1"/>
</dbReference>
<comment type="catalytic activity">
    <reaction evidence="6">
        <text>hydrogencarbonate + H(+) = CO2 + H2O</text>
        <dbReference type="Rhea" id="RHEA:10748"/>
        <dbReference type="ChEBI" id="CHEBI:15377"/>
        <dbReference type="ChEBI" id="CHEBI:15378"/>
        <dbReference type="ChEBI" id="CHEBI:16526"/>
        <dbReference type="ChEBI" id="CHEBI:17544"/>
        <dbReference type="EC" id="4.2.1.1"/>
    </reaction>
</comment>
<evidence type="ECO:0000259" key="8">
    <source>
        <dbReference type="PROSITE" id="PS51144"/>
    </source>
</evidence>
<comment type="similarity">
    <text evidence="1">Belongs to the alpha-carbonic anhydrase family.</text>
</comment>
<comment type="caution">
    <text evidence="9">The sequence shown here is derived from an EMBL/GenBank/DDBJ whole genome shotgun (WGS) entry which is preliminary data.</text>
</comment>
<evidence type="ECO:0000256" key="3">
    <source>
        <dbReference type="ARBA" id="ARBA00022723"/>
    </source>
</evidence>
<dbReference type="OrthoDB" id="5327615at2"/>
<dbReference type="InterPro" id="IPR036398">
    <property type="entry name" value="CA_dom_sf"/>
</dbReference>
<name>A0A6I3SWM6_9BURK</name>
<proteinExistence type="inferred from homology"/>
<dbReference type="PANTHER" id="PTHR18952:SF265">
    <property type="entry name" value="CARBONIC ANHYDRASE"/>
    <property type="match status" value="1"/>
</dbReference>
<dbReference type="GO" id="GO:0008270">
    <property type="term" value="F:zinc ion binding"/>
    <property type="evidence" value="ECO:0007669"/>
    <property type="project" value="InterPro"/>
</dbReference>
<accession>A0A6I3SWM6</accession>
<dbReference type="Gene3D" id="3.10.200.10">
    <property type="entry name" value="Alpha carbonic anhydrase"/>
    <property type="match status" value="1"/>
</dbReference>
<keyword evidence="3" id="KW-0479">Metal-binding</keyword>
<evidence type="ECO:0000313" key="9">
    <source>
        <dbReference type="EMBL" id="MTV53630.1"/>
    </source>
</evidence>
<dbReference type="AlphaFoldDB" id="A0A6I3SWM6"/>
<dbReference type="GO" id="GO:0004089">
    <property type="term" value="F:carbonate dehydratase activity"/>
    <property type="evidence" value="ECO:0007669"/>
    <property type="project" value="UniProtKB-EC"/>
</dbReference>
<gene>
    <name evidence="9" type="ORF">GM672_12925</name>
</gene>
<dbReference type="Pfam" id="PF00194">
    <property type="entry name" value="Carb_anhydrase"/>
    <property type="match status" value="1"/>
</dbReference>
<dbReference type="CDD" id="cd03124">
    <property type="entry name" value="alpha_CA_prokaryotic_like"/>
    <property type="match status" value="1"/>
</dbReference>